<organism evidence="1">
    <name type="scientific">marine sediment metagenome</name>
    <dbReference type="NCBI Taxonomy" id="412755"/>
    <lineage>
        <taxon>unclassified sequences</taxon>
        <taxon>metagenomes</taxon>
        <taxon>ecological metagenomes</taxon>
    </lineage>
</organism>
<accession>A0A0F9JW61</accession>
<proteinExistence type="predicted"/>
<sequence length="39" mass="4527">MNQLRQLKAGNSKSQLVRAVLTYQRALAYYASDEHWTKS</sequence>
<feature type="non-terminal residue" evidence="1">
    <location>
        <position position="39"/>
    </location>
</feature>
<reference evidence="1" key="1">
    <citation type="journal article" date="2015" name="Nature">
        <title>Complex archaea that bridge the gap between prokaryotes and eukaryotes.</title>
        <authorList>
            <person name="Spang A."/>
            <person name="Saw J.H."/>
            <person name="Jorgensen S.L."/>
            <person name="Zaremba-Niedzwiedzka K."/>
            <person name="Martijn J."/>
            <person name="Lind A.E."/>
            <person name="van Eijk R."/>
            <person name="Schleper C."/>
            <person name="Guy L."/>
            <person name="Ettema T.J."/>
        </authorList>
    </citation>
    <scope>NUCLEOTIDE SEQUENCE</scope>
</reference>
<dbReference type="EMBL" id="LAZR01016747">
    <property type="protein sequence ID" value="KKM03168.1"/>
    <property type="molecule type" value="Genomic_DNA"/>
</dbReference>
<gene>
    <name evidence="1" type="ORF">LCGC14_1777160</name>
</gene>
<comment type="caution">
    <text evidence="1">The sequence shown here is derived from an EMBL/GenBank/DDBJ whole genome shotgun (WGS) entry which is preliminary data.</text>
</comment>
<name>A0A0F9JW61_9ZZZZ</name>
<protein>
    <submittedName>
        <fullName evidence="1">Uncharacterized protein</fullName>
    </submittedName>
</protein>
<dbReference type="AlphaFoldDB" id="A0A0F9JW61"/>
<evidence type="ECO:0000313" key="1">
    <source>
        <dbReference type="EMBL" id="KKM03168.1"/>
    </source>
</evidence>